<name>A0AAE1VBD2_9SOLA</name>
<feature type="region of interest" description="Disordered" evidence="1">
    <location>
        <begin position="14"/>
        <end position="54"/>
    </location>
</feature>
<sequence length="54" mass="6171">MGREQSSIYLALEDYSHGRNDSNDCPKRVNDMLSQANREEGGQREGVKSDNHFQ</sequence>
<protein>
    <submittedName>
        <fullName evidence="2">Uncharacterized protein</fullName>
    </submittedName>
</protein>
<dbReference type="AlphaFoldDB" id="A0AAE1VBD2"/>
<comment type="caution">
    <text evidence="2">The sequence shown here is derived from an EMBL/GenBank/DDBJ whole genome shotgun (WGS) entry which is preliminary data.</text>
</comment>
<feature type="compositionally biased region" description="Basic and acidic residues" evidence="1">
    <location>
        <begin position="37"/>
        <end position="54"/>
    </location>
</feature>
<dbReference type="Proteomes" id="UP001291623">
    <property type="component" value="Unassembled WGS sequence"/>
</dbReference>
<keyword evidence="3" id="KW-1185">Reference proteome</keyword>
<evidence type="ECO:0000313" key="2">
    <source>
        <dbReference type="EMBL" id="KAK4355179.1"/>
    </source>
</evidence>
<evidence type="ECO:0000313" key="3">
    <source>
        <dbReference type="Proteomes" id="UP001291623"/>
    </source>
</evidence>
<gene>
    <name evidence="2" type="ORF">RND71_024150</name>
</gene>
<accession>A0AAE1VBD2</accession>
<organism evidence="2 3">
    <name type="scientific">Anisodus tanguticus</name>
    <dbReference type="NCBI Taxonomy" id="243964"/>
    <lineage>
        <taxon>Eukaryota</taxon>
        <taxon>Viridiplantae</taxon>
        <taxon>Streptophyta</taxon>
        <taxon>Embryophyta</taxon>
        <taxon>Tracheophyta</taxon>
        <taxon>Spermatophyta</taxon>
        <taxon>Magnoliopsida</taxon>
        <taxon>eudicotyledons</taxon>
        <taxon>Gunneridae</taxon>
        <taxon>Pentapetalae</taxon>
        <taxon>asterids</taxon>
        <taxon>lamiids</taxon>
        <taxon>Solanales</taxon>
        <taxon>Solanaceae</taxon>
        <taxon>Solanoideae</taxon>
        <taxon>Hyoscyameae</taxon>
        <taxon>Anisodus</taxon>
    </lineage>
</organism>
<dbReference type="EMBL" id="JAVYJV010000013">
    <property type="protein sequence ID" value="KAK4355179.1"/>
    <property type="molecule type" value="Genomic_DNA"/>
</dbReference>
<feature type="compositionally biased region" description="Basic and acidic residues" evidence="1">
    <location>
        <begin position="14"/>
        <end position="30"/>
    </location>
</feature>
<evidence type="ECO:0000256" key="1">
    <source>
        <dbReference type="SAM" id="MobiDB-lite"/>
    </source>
</evidence>
<reference evidence="2" key="1">
    <citation type="submission" date="2023-12" db="EMBL/GenBank/DDBJ databases">
        <title>Genome assembly of Anisodus tanguticus.</title>
        <authorList>
            <person name="Wang Y.-J."/>
        </authorList>
    </citation>
    <scope>NUCLEOTIDE SEQUENCE</scope>
    <source>
        <strain evidence="2">KB-2021</strain>
        <tissue evidence="2">Leaf</tissue>
    </source>
</reference>
<proteinExistence type="predicted"/>